<geneLocation type="plasmid" evidence="2 3">
    <name>MSZNORminor</name>
</geneLocation>
<dbReference type="InterPro" id="IPR057666">
    <property type="entry name" value="DrpA_SLOG"/>
</dbReference>
<dbReference type="Pfam" id="PF02481">
    <property type="entry name" value="DNA_processg_A"/>
    <property type="match status" value="1"/>
</dbReference>
<name>A0ABM9I9S8_9GAMM</name>
<evidence type="ECO:0000313" key="2">
    <source>
        <dbReference type="EMBL" id="CAI8981839.1"/>
    </source>
</evidence>
<protein>
    <recommendedName>
        <fullName evidence="1">Smf/DprA SLOG domain-containing protein</fullName>
    </recommendedName>
</protein>
<dbReference type="EMBL" id="OX458334">
    <property type="protein sequence ID" value="CAI8981839.1"/>
    <property type="molecule type" value="Genomic_DNA"/>
</dbReference>
<proteinExistence type="predicted"/>
<evidence type="ECO:0000313" key="3">
    <source>
        <dbReference type="Proteomes" id="UP001162030"/>
    </source>
</evidence>
<accession>A0ABM9I9S8</accession>
<keyword evidence="2" id="KW-0614">Plasmid</keyword>
<keyword evidence="3" id="KW-1185">Reference proteome</keyword>
<sequence>MASPRAVVSVAGSRSLPPEASALVAAVCRSLMASGRSLAVGCCVGVDAAVLGCAVAPSGRGVPAARVSCLCAFGPGGAGAGPASAVSAVEAFAAAGGSVAWWAGGPSSVPLSARLVARTRAVVAQASAGCVVFFASPVSRGSLLAASCAVSRGLPVFAFPVGFAGRLLPPLGAGAWVPISGSGVWAGAFRWVSGQAGIF</sequence>
<gene>
    <name evidence="2" type="ORF">MSZNOR_P0014</name>
</gene>
<dbReference type="Gene3D" id="3.40.50.450">
    <property type="match status" value="1"/>
</dbReference>
<feature type="domain" description="Smf/DprA SLOG" evidence="1">
    <location>
        <begin position="7"/>
        <end position="161"/>
    </location>
</feature>
<reference evidence="2 3" key="1">
    <citation type="submission" date="2023-03" db="EMBL/GenBank/DDBJ databases">
        <authorList>
            <person name="Pearce D."/>
        </authorList>
    </citation>
    <scope>NUCLEOTIDE SEQUENCE [LARGE SCALE GENOMIC DNA]</scope>
    <source>
        <strain evidence="2">Msz</strain>
        <plasmid evidence="2 3">MSZNORminor</plasmid>
    </source>
</reference>
<dbReference type="Proteomes" id="UP001162030">
    <property type="component" value="Plasmid MSZNORminor"/>
</dbReference>
<organism evidence="2 3">
    <name type="scientific">Methylocaldum szegediense</name>
    <dbReference type="NCBI Taxonomy" id="73780"/>
    <lineage>
        <taxon>Bacteria</taxon>
        <taxon>Pseudomonadati</taxon>
        <taxon>Pseudomonadota</taxon>
        <taxon>Gammaproteobacteria</taxon>
        <taxon>Methylococcales</taxon>
        <taxon>Methylococcaceae</taxon>
        <taxon>Methylocaldum</taxon>
    </lineage>
</organism>
<evidence type="ECO:0000259" key="1">
    <source>
        <dbReference type="Pfam" id="PF02481"/>
    </source>
</evidence>